<reference evidence="1" key="2">
    <citation type="journal article" date="2015" name="Fish Shellfish Immunol.">
        <title>Early steps in the European eel (Anguilla anguilla)-Vibrio vulnificus interaction in the gills: Role of the RtxA13 toxin.</title>
        <authorList>
            <person name="Callol A."/>
            <person name="Pajuelo D."/>
            <person name="Ebbesson L."/>
            <person name="Teles M."/>
            <person name="MacKenzie S."/>
            <person name="Amaro C."/>
        </authorList>
    </citation>
    <scope>NUCLEOTIDE SEQUENCE</scope>
</reference>
<protein>
    <submittedName>
        <fullName evidence="1">Uncharacterized protein</fullName>
    </submittedName>
</protein>
<evidence type="ECO:0000313" key="1">
    <source>
        <dbReference type="EMBL" id="JAH84156.1"/>
    </source>
</evidence>
<proteinExistence type="predicted"/>
<dbReference type="EMBL" id="GBXM01024421">
    <property type="protein sequence ID" value="JAH84156.1"/>
    <property type="molecule type" value="Transcribed_RNA"/>
</dbReference>
<reference evidence="1" key="1">
    <citation type="submission" date="2014-11" db="EMBL/GenBank/DDBJ databases">
        <authorList>
            <person name="Amaro Gonzalez C."/>
        </authorList>
    </citation>
    <scope>NUCLEOTIDE SEQUENCE</scope>
</reference>
<name>A0A0E9W1E7_ANGAN</name>
<organism evidence="1">
    <name type="scientific">Anguilla anguilla</name>
    <name type="common">European freshwater eel</name>
    <name type="synonym">Muraena anguilla</name>
    <dbReference type="NCBI Taxonomy" id="7936"/>
    <lineage>
        <taxon>Eukaryota</taxon>
        <taxon>Metazoa</taxon>
        <taxon>Chordata</taxon>
        <taxon>Craniata</taxon>
        <taxon>Vertebrata</taxon>
        <taxon>Euteleostomi</taxon>
        <taxon>Actinopterygii</taxon>
        <taxon>Neopterygii</taxon>
        <taxon>Teleostei</taxon>
        <taxon>Anguilliformes</taxon>
        <taxon>Anguillidae</taxon>
        <taxon>Anguilla</taxon>
    </lineage>
</organism>
<accession>A0A0E9W1E7</accession>
<sequence length="12" mass="1520">MNHLIWMYIPSD</sequence>